<evidence type="ECO:0000256" key="6">
    <source>
        <dbReference type="ARBA" id="ARBA00022989"/>
    </source>
</evidence>
<feature type="transmembrane region" description="Helical" evidence="9">
    <location>
        <begin position="39"/>
        <end position="64"/>
    </location>
</feature>
<evidence type="ECO:0000313" key="11">
    <source>
        <dbReference type="Proteomes" id="UP000041254"/>
    </source>
</evidence>
<evidence type="ECO:0000256" key="9">
    <source>
        <dbReference type="SAM" id="Phobius"/>
    </source>
</evidence>
<evidence type="ECO:0000256" key="8">
    <source>
        <dbReference type="SAM" id="MobiDB-lite"/>
    </source>
</evidence>
<reference evidence="10 11" key="1">
    <citation type="submission" date="2014-11" db="EMBL/GenBank/DDBJ databases">
        <authorList>
            <person name="Zhu J."/>
            <person name="Qi W."/>
            <person name="Song R."/>
        </authorList>
    </citation>
    <scope>NUCLEOTIDE SEQUENCE [LARGE SCALE GENOMIC DNA]</scope>
</reference>
<dbReference type="Proteomes" id="UP000041254">
    <property type="component" value="Unassembled WGS sequence"/>
</dbReference>
<keyword evidence="5 9" id="KW-0812">Transmembrane</keyword>
<dbReference type="Pfam" id="PF04143">
    <property type="entry name" value="Sulf_transp"/>
    <property type="match status" value="2"/>
</dbReference>
<feature type="transmembrane region" description="Helical" evidence="9">
    <location>
        <begin position="173"/>
        <end position="191"/>
    </location>
</feature>
<feature type="compositionally biased region" description="Basic residues" evidence="8">
    <location>
        <begin position="357"/>
        <end position="397"/>
    </location>
</feature>
<comment type="subcellular location">
    <subcellularLocation>
        <location evidence="1">Cell inner membrane</location>
        <topology evidence="1">Multi-pass membrane protein</topology>
    </subcellularLocation>
</comment>
<proteinExistence type="predicted"/>
<feature type="transmembrane region" description="Helical" evidence="9">
    <location>
        <begin position="70"/>
        <end position="93"/>
    </location>
</feature>
<sequence>MASLRSSGEGRVLWINSQGPVREVREGINLTPGSYFTRLFLPGVTFACAGVGLLLTLLVCHLHGGSRLAVLAFLGSGFGVVLVSTDFGFTMAFRSLIADKRSRQFQLVLLLAGMTCLVSGPVLALSPSVYRPHEAAVGLSVLGGSFLFGLGMQLGDACGSGTFHRLALLQWRGLVLLPTFMLGSVLGTSQWHMWAQLPWYPPVILYEELPVGVAMALQLGLIAALICLVRCVEWAAHGDMQPLIVMGAPAGVASETEASRLPLVWTRWLGLDWRRRHYEKLEMTPMHDGDPEEPFSPFPITPLDPLRHHMMGTAAGDTPPFFPNQSPTHHLDFHLGALTNPTRMRSASDGLQQHKAVSVRKKRRGVTPRSRGRRWPTSKVVRRLSSHRRRRTHHPHHAMGTVTQHEGNAGGPSASSTVPGTHSAPCIGRQPAVLPPDPHSDPARQRERDEKTRRPNEAYELRLVTNGASGHSPSHLSPSPDDSPSWMREACYQAAVAGSPLLPPVSVRVDPSWTSSRGESSAESRFLPPLPLPAVAARSPPPVGVSDEERATVRSMWLAVCLLAALNVATLMAGGKLWGVSTGITVWGAKLYTALFDLPGVVPLAQWRYWQRADAQSLLEAPLLGSIPSSMDAGLVLGALLCACMLGRIDCTRPPPVPLPLRSWSRQIRQRRQSMSSTRSTSSGSQRGSSSRSSSQGSPQSGSPVSWPTAAAAAANGGGEGLHTDTHEGEGKSLGEVVEVPFDVAYEQTINLHTLVGACMGGILMGYGARLAGGCNIGGFLGGVCSYSLHGWVWLLGAMAGNVLGVHARPCFI</sequence>
<protein>
    <recommendedName>
        <fullName evidence="12">Sulphur transport domain-containing protein</fullName>
    </recommendedName>
</protein>
<feature type="compositionally biased region" description="Polar residues" evidence="8">
    <location>
        <begin position="341"/>
        <end position="351"/>
    </location>
</feature>
<feature type="compositionally biased region" description="Low complexity" evidence="8">
    <location>
        <begin position="469"/>
        <end position="485"/>
    </location>
</feature>
<keyword evidence="4" id="KW-0997">Cell inner membrane</keyword>
<evidence type="ECO:0000256" key="2">
    <source>
        <dbReference type="ARBA" id="ARBA00022448"/>
    </source>
</evidence>
<evidence type="ECO:0000256" key="4">
    <source>
        <dbReference type="ARBA" id="ARBA00022519"/>
    </source>
</evidence>
<evidence type="ECO:0000256" key="5">
    <source>
        <dbReference type="ARBA" id="ARBA00022692"/>
    </source>
</evidence>
<keyword evidence="2" id="KW-0813">Transport</keyword>
<feature type="compositionally biased region" description="Low complexity" evidence="8">
    <location>
        <begin position="662"/>
        <end position="703"/>
    </location>
</feature>
<keyword evidence="3" id="KW-1003">Cell membrane</keyword>
<evidence type="ECO:0008006" key="12">
    <source>
        <dbReference type="Google" id="ProtNLM"/>
    </source>
</evidence>
<feature type="region of interest" description="Disordered" evidence="8">
    <location>
        <begin position="341"/>
        <end position="485"/>
    </location>
</feature>
<evidence type="ECO:0000256" key="3">
    <source>
        <dbReference type="ARBA" id="ARBA00022475"/>
    </source>
</evidence>
<dbReference type="InParanoid" id="A0A0G4EJ00"/>
<feature type="compositionally biased region" description="Basic and acidic residues" evidence="8">
    <location>
        <begin position="438"/>
        <end position="460"/>
    </location>
</feature>
<gene>
    <name evidence="10" type="ORF">Vbra_7656</name>
</gene>
<evidence type="ECO:0000313" key="10">
    <source>
        <dbReference type="EMBL" id="CEL96676.1"/>
    </source>
</evidence>
<dbReference type="PANTHER" id="PTHR30574:SF1">
    <property type="entry name" value="SULPHUR TRANSPORT DOMAIN-CONTAINING PROTEIN"/>
    <property type="match status" value="1"/>
</dbReference>
<feature type="region of interest" description="Disordered" evidence="8">
    <location>
        <begin position="285"/>
        <end position="328"/>
    </location>
</feature>
<keyword evidence="7 9" id="KW-0472">Membrane</keyword>
<feature type="transmembrane region" description="Helical" evidence="9">
    <location>
        <begin position="105"/>
        <end position="123"/>
    </location>
</feature>
<dbReference type="OrthoDB" id="10254130at2759"/>
<dbReference type="GO" id="GO:0005886">
    <property type="term" value="C:plasma membrane"/>
    <property type="evidence" value="ECO:0007669"/>
    <property type="project" value="UniProtKB-SubCell"/>
</dbReference>
<dbReference type="PANTHER" id="PTHR30574">
    <property type="entry name" value="INNER MEMBRANE PROTEIN YEDE"/>
    <property type="match status" value="1"/>
</dbReference>
<dbReference type="EMBL" id="CDMY01000243">
    <property type="protein sequence ID" value="CEL96676.1"/>
    <property type="molecule type" value="Genomic_DNA"/>
</dbReference>
<feature type="transmembrane region" description="Helical" evidence="9">
    <location>
        <begin position="591"/>
        <end position="610"/>
    </location>
</feature>
<dbReference type="VEuPathDB" id="CryptoDB:Vbra_7656"/>
<feature type="transmembrane region" description="Helical" evidence="9">
    <location>
        <begin position="211"/>
        <end position="232"/>
    </location>
</feature>
<organism evidence="10 11">
    <name type="scientific">Vitrella brassicaformis (strain CCMP3155)</name>
    <dbReference type="NCBI Taxonomy" id="1169540"/>
    <lineage>
        <taxon>Eukaryota</taxon>
        <taxon>Sar</taxon>
        <taxon>Alveolata</taxon>
        <taxon>Colpodellida</taxon>
        <taxon>Vitrellaceae</taxon>
        <taxon>Vitrella</taxon>
    </lineage>
</organism>
<dbReference type="AlphaFoldDB" id="A0A0G4EJ00"/>
<evidence type="ECO:0000256" key="1">
    <source>
        <dbReference type="ARBA" id="ARBA00004429"/>
    </source>
</evidence>
<feature type="region of interest" description="Disordered" evidence="8">
    <location>
        <begin position="660"/>
        <end position="730"/>
    </location>
</feature>
<accession>A0A0G4EJ00</accession>
<keyword evidence="11" id="KW-1185">Reference proteome</keyword>
<dbReference type="InterPro" id="IPR007272">
    <property type="entry name" value="Sulf_transp_TsuA/YedE"/>
</dbReference>
<feature type="transmembrane region" description="Helical" evidence="9">
    <location>
        <begin position="135"/>
        <end position="152"/>
    </location>
</feature>
<feature type="transmembrane region" description="Helical" evidence="9">
    <location>
        <begin position="556"/>
        <end position="579"/>
    </location>
</feature>
<name>A0A0G4EJ00_VITBC</name>
<keyword evidence="6 9" id="KW-1133">Transmembrane helix</keyword>
<evidence type="ECO:0000256" key="7">
    <source>
        <dbReference type="ARBA" id="ARBA00023136"/>
    </source>
</evidence>